<dbReference type="EMBL" id="WVUK01000064">
    <property type="protein sequence ID" value="KAF7489800.1"/>
    <property type="molecule type" value="Genomic_DNA"/>
</dbReference>
<dbReference type="GO" id="GO:0016020">
    <property type="term" value="C:membrane"/>
    <property type="evidence" value="ECO:0007669"/>
    <property type="project" value="UniProtKB-SubCell"/>
</dbReference>
<dbReference type="Gene3D" id="1.20.1070.10">
    <property type="entry name" value="Rhodopsin 7-helix transmembrane proteins"/>
    <property type="match status" value="1"/>
</dbReference>
<evidence type="ECO:0000256" key="10">
    <source>
        <dbReference type="SAM" id="MobiDB-lite"/>
    </source>
</evidence>
<keyword evidence="3 9" id="KW-0812">Transmembrane</keyword>
<feature type="compositionally biased region" description="Basic and acidic residues" evidence="10">
    <location>
        <begin position="990"/>
        <end position="1023"/>
    </location>
</feature>
<feature type="compositionally biased region" description="Basic residues" evidence="10">
    <location>
        <begin position="640"/>
        <end position="652"/>
    </location>
</feature>
<dbReference type="AlphaFoldDB" id="A0A834R4Z1"/>
<dbReference type="Pfam" id="PF00001">
    <property type="entry name" value="7tm_1"/>
    <property type="match status" value="1"/>
</dbReference>
<feature type="compositionally biased region" description="Basic and acidic residues" evidence="10">
    <location>
        <begin position="833"/>
        <end position="845"/>
    </location>
</feature>
<feature type="transmembrane region" description="Helical" evidence="11">
    <location>
        <begin position="391"/>
        <end position="412"/>
    </location>
</feature>
<feature type="region of interest" description="Disordered" evidence="10">
    <location>
        <begin position="829"/>
        <end position="854"/>
    </location>
</feature>
<sequence>MMMMIMMADVKQKSITKRFRIISFNQRTYDFIIIELIVSKSTKLASKSFTNRLRKEERVNFLVSRITTKPQKSIRKLIVTINLDVKFIKTSSSSSSSSSCFYSSQSSELRILFVIIVLMKSLWLSSASSSSSSATTTSSLTSTSASRSKSSQTATTIKSLRLRHSKLFRSKKFSSMSSENQTISDSSSPLFLFSSSLSSSSKTFPSISSSPSPSPSPSPLSIASSSTSSSAGAAGLVIASSQSSSSAYNYDDENEKNLFQQYLRNQALETPILISLILIYAILIFIGAFGNGLVCLAVARNSRMRTTQNLFIVNLAISDLLLCFFTIPFSLVEIATKFWPYGVTMCKLVLTLEATSIFVSTLSIIAIALDRYYVILCSVNPENCRQERVPILLKLVIIWIIGLILSLPLFLVRTVESHFIGMGPIETINFCIEKWPIENGRAYYSVLSMLIQYVGPIIIVSVVYTRLCMKLRSRTLRRTSTTQLPKLRTRLQRRARKTNILLISIALIFFISWLPLNVLNIVADFFFPVSSFRITFAICHMFGMSSSCSNPFLYGWLNQTFRNEFRQIFDSLKRIICKACCSRKLPSLVIKDDFSTVQGKNGDDDIEDDDDEDEDVDRIDLGMNSFTRSIDSDRSFSLSPRHHHHHHHRPYQHPHDENNQKHRILHYRSNLARYNNTDDDSFADDDDDRNGKKYNDQIRYDRKHNFLNNFHHHPHHNRSLHHHLIDFDPKKKQSANYHKNLHNFHGGEDGKRLARNNLVAFIKRDIHGGLHKSISSRLNSSSATKVSNKSFPLSIMTDSTNTTTTTTTTTTQTSQLNETIIDTIEDCNNNTNCDDRSESDKKQIDLGDDNVDGDVNANERQQAICSDSNENANNMMLDAGADGQHRCQNHWPANCLLDQNDRKSPTLSNRLGSATTPPSTSRTKSSELISNSFNENNNHSPHQNGISLRSETILESNRCDREKQSKTSIDLLPNKIDSVEDDDVGVGDDGVERDNLDEQKGDRKSSRELRNEDHDGSREERGNKSIANSNRITNSNHYNNKFKRLSLTDSRKRRKKF</sequence>
<dbReference type="InterPro" id="IPR017452">
    <property type="entry name" value="GPCR_Rhodpsn_7TM"/>
</dbReference>
<dbReference type="Proteomes" id="UP000070412">
    <property type="component" value="Unassembled WGS sequence"/>
</dbReference>
<feature type="compositionally biased region" description="Acidic residues" evidence="10">
    <location>
        <begin position="979"/>
        <end position="989"/>
    </location>
</feature>
<comment type="subcellular location">
    <subcellularLocation>
        <location evidence="1">Membrane</location>
        <topology evidence="1">Multi-pass membrane protein</topology>
    </subcellularLocation>
</comment>
<dbReference type="OrthoDB" id="9046662at2759"/>
<evidence type="ECO:0000256" key="9">
    <source>
        <dbReference type="RuleBase" id="RU000688"/>
    </source>
</evidence>
<feature type="transmembrane region" description="Helical" evidence="11">
    <location>
        <begin position="442"/>
        <end position="464"/>
    </location>
</feature>
<evidence type="ECO:0000313" key="13">
    <source>
        <dbReference type="EMBL" id="KAF7489800.1"/>
    </source>
</evidence>
<organism evidence="13">
    <name type="scientific">Sarcoptes scabiei</name>
    <name type="common">Itch mite</name>
    <name type="synonym">Acarus scabiei</name>
    <dbReference type="NCBI Taxonomy" id="52283"/>
    <lineage>
        <taxon>Eukaryota</taxon>
        <taxon>Metazoa</taxon>
        <taxon>Ecdysozoa</taxon>
        <taxon>Arthropoda</taxon>
        <taxon>Chelicerata</taxon>
        <taxon>Arachnida</taxon>
        <taxon>Acari</taxon>
        <taxon>Acariformes</taxon>
        <taxon>Sarcoptiformes</taxon>
        <taxon>Astigmata</taxon>
        <taxon>Psoroptidia</taxon>
        <taxon>Sarcoptoidea</taxon>
        <taxon>Sarcoptidae</taxon>
        <taxon>Sarcoptinae</taxon>
        <taxon>Sarcoptes</taxon>
    </lineage>
</organism>
<evidence type="ECO:0000256" key="5">
    <source>
        <dbReference type="ARBA" id="ARBA00023040"/>
    </source>
</evidence>
<feature type="region of interest" description="Disordered" evidence="10">
    <location>
        <begin position="898"/>
        <end position="946"/>
    </location>
</feature>
<dbReference type="GO" id="GO:0004983">
    <property type="term" value="F:neuropeptide Y receptor activity"/>
    <property type="evidence" value="ECO:0007669"/>
    <property type="project" value="InterPro"/>
</dbReference>
<feature type="transmembrane region" description="Helical" evidence="11">
    <location>
        <begin position="272"/>
        <end position="298"/>
    </location>
</feature>
<reference evidence="15" key="1">
    <citation type="journal article" date="2020" name="PLoS Negl. Trop. Dis.">
        <title>High-quality nuclear genome for Sarcoptes scabiei-A critical resource for a neglected parasite.</title>
        <authorList>
            <person name="Korhonen P.K."/>
            <person name="Gasser R.B."/>
            <person name="Ma G."/>
            <person name="Wang T."/>
            <person name="Stroehlein A.J."/>
            <person name="Young N.D."/>
            <person name="Ang C.S."/>
            <person name="Fernando D.D."/>
            <person name="Lu H.C."/>
            <person name="Taylor S."/>
            <person name="Reynolds S.L."/>
            <person name="Mofiz E."/>
            <person name="Najaraj S.H."/>
            <person name="Gowda H."/>
            <person name="Madugundu A."/>
            <person name="Renuse S."/>
            <person name="Holt D."/>
            <person name="Pandey A."/>
            <person name="Papenfuss A.T."/>
            <person name="Fischer K."/>
        </authorList>
    </citation>
    <scope>NUCLEOTIDE SEQUENCE [LARGE SCALE GENOMIC DNA]</scope>
</reference>
<dbReference type="CDD" id="cd15203">
    <property type="entry name" value="7tmA_NPYR-like"/>
    <property type="match status" value="1"/>
</dbReference>
<feature type="compositionally biased region" description="Low complexity" evidence="10">
    <location>
        <begin position="913"/>
        <end position="923"/>
    </location>
</feature>
<reference evidence="13" key="2">
    <citation type="submission" date="2020-01" db="EMBL/GenBank/DDBJ databases">
        <authorList>
            <person name="Korhonen P.K.K."/>
            <person name="Guangxu M.G."/>
            <person name="Wang T.W."/>
            <person name="Stroehlein A.J.S."/>
            <person name="Young N.D."/>
            <person name="Ang C.-S.A."/>
            <person name="Fernando D.W.F."/>
            <person name="Lu H.L."/>
            <person name="Taylor S.T."/>
            <person name="Ehtesham M.E.M."/>
            <person name="Najaraj S.H.N."/>
            <person name="Harsha G.H.G."/>
            <person name="Madugundu A.M."/>
            <person name="Renuse S.R."/>
            <person name="Holt D.H."/>
            <person name="Pandey A.P."/>
            <person name="Papenfuss A.P."/>
            <person name="Gasser R.B.G."/>
            <person name="Fischer K.F."/>
        </authorList>
    </citation>
    <scope>NUCLEOTIDE SEQUENCE</scope>
    <source>
        <strain evidence="13">SSS_KF_BRIS2020</strain>
    </source>
</reference>
<feature type="region of interest" description="Disordered" evidence="10">
    <location>
        <begin position="634"/>
        <end position="658"/>
    </location>
</feature>
<evidence type="ECO:0000256" key="11">
    <source>
        <dbReference type="SAM" id="Phobius"/>
    </source>
</evidence>
<feature type="transmembrane region" description="Helical" evidence="11">
    <location>
        <begin position="349"/>
        <end position="370"/>
    </location>
</feature>
<dbReference type="SMART" id="SM01381">
    <property type="entry name" value="7TM_GPCR_Srsx"/>
    <property type="match status" value="1"/>
</dbReference>
<feature type="domain" description="G-protein coupled receptors family 1 profile" evidence="12">
    <location>
        <begin position="290"/>
        <end position="554"/>
    </location>
</feature>
<keyword evidence="5 9" id="KW-0297">G-protein coupled receptor</keyword>
<evidence type="ECO:0000256" key="2">
    <source>
        <dbReference type="ARBA" id="ARBA00010663"/>
    </source>
</evidence>
<dbReference type="InterPro" id="IPR000611">
    <property type="entry name" value="NPY_rcpt"/>
</dbReference>
<dbReference type="PRINTS" id="PR01012">
    <property type="entry name" value="NRPEPTIDEYR"/>
</dbReference>
<evidence type="ECO:0000256" key="4">
    <source>
        <dbReference type="ARBA" id="ARBA00022989"/>
    </source>
</evidence>
<dbReference type="PANTHER" id="PTHR24235">
    <property type="entry name" value="NEUROPEPTIDE Y RECEPTOR"/>
    <property type="match status" value="1"/>
</dbReference>
<keyword evidence="6 11" id="KW-0472">Membrane</keyword>
<dbReference type="PRINTS" id="PR00237">
    <property type="entry name" value="GPCRRHODOPSN"/>
</dbReference>
<feature type="compositionally biased region" description="Polar residues" evidence="10">
    <location>
        <begin position="1025"/>
        <end position="1039"/>
    </location>
</feature>
<evidence type="ECO:0000256" key="6">
    <source>
        <dbReference type="ARBA" id="ARBA00023136"/>
    </source>
</evidence>
<proteinExistence type="inferred from homology"/>
<dbReference type="SUPFAM" id="SSF81321">
    <property type="entry name" value="Family A G protein-coupled receptor-like"/>
    <property type="match status" value="1"/>
</dbReference>
<dbReference type="PANTHER" id="PTHR24235:SF30">
    <property type="entry name" value="NEUROPEPTIDE F RECEPTOR"/>
    <property type="match status" value="1"/>
</dbReference>
<evidence type="ECO:0000256" key="7">
    <source>
        <dbReference type="ARBA" id="ARBA00023170"/>
    </source>
</evidence>
<keyword evidence="15" id="KW-1185">Reference proteome</keyword>
<evidence type="ECO:0000313" key="15">
    <source>
        <dbReference type="Proteomes" id="UP000070412"/>
    </source>
</evidence>
<feature type="region of interest" description="Disordered" evidence="10">
    <location>
        <begin position="978"/>
        <end position="1057"/>
    </location>
</feature>
<dbReference type="PROSITE" id="PS50262">
    <property type="entry name" value="G_PROTEIN_RECEP_F1_2"/>
    <property type="match status" value="1"/>
</dbReference>
<protein>
    <submittedName>
        <fullName evidence="13">Neuropeptide F receptor</fullName>
    </submittedName>
</protein>
<dbReference type="EnsemblMetazoa" id="SSS_7438s_mrna">
    <property type="protein sequence ID" value="KAF7489800.1"/>
    <property type="gene ID" value="SSS_7438"/>
</dbReference>
<evidence type="ECO:0000259" key="12">
    <source>
        <dbReference type="PROSITE" id="PS50262"/>
    </source>
</evidence>
<evidence type="ECO:0000313" key="14">
    <source>
        <dbReference type="EnsemblMetazoa" id="KAF7489800.1"/>
    </source>
</evidence>
<reference evidence="14" key="3">
    <citation type="submission" date="2022-06" db="UniProtKB">
        <authorList>
            <consortium name="EnsemblMetazoa"/>
        </authorList>
    </citation>
    <scope>IDENTIFICATION</scope>
</reference>
<name>A0A834R4Z1_SARSC</name>
<feature type="compositionally biased region" description="Polar residues" evidence="10">
    <location>
        <begin position="927"/>
        <end position="946"/>
    </location>
</feature>
<feature type="transmembrane region" description="Helical" evidence="11">
    <location>
        <begin position="500"/>
        <end position="522"/>
    </location>
</feature>
<feature type="transmembrane region" description="Helical" evidence="11">
    <location>
        <begin position="310"/>
        <end position="329"/>
    </location>
</feature>
<keyword evidence="8 9" id="KW-0807">Transducer</keyword>
<comment type="similarity">
    <text evidence="2 9">Belongs to the G-protein coupled receptor 1 family.</text>
</comment>
<gene>
    <name evidence="13" type="ORF">SSS_7438</name>
</gene>
<evidence type="ECO:0000256" key="8">
    <source>
        <dbReference type="ARBA" id="ARBA00023224"/>
    </source>
</evidence>
<evidence type="ECO:0000256" key="3">
    <source>
        <dbReference type="ARBA" id="ARBA00022692"/>
    </source>
</evidence>
<evidence type="ECO:0000256" key="1">
    <source>
        <dbReference type="ARBA" id="ARBA00004141"/>
    </source>
</evidence>
<keyword evidence="7 9" id="KW-0675">Receptor</keyword>
<dbReference type="InterPro" id="IPR000276">
    <property type="entry name" value="GPCR_Rhodpsn"/>
</dbReference>
<accession>A0A834R4Z1</accession>
<keyword evidence="4 11" id="KW-1133">Transmembrane helix</keyword>
<dbReference type="PROSITE" id="PS00237">
    <property type="entry name" value="G_PROTEIN_RECEP_F1_1"/>
    <property type="match status" value="1"/>
</dbReference>